<dbReference type="Proteomes" id="UP000006578">
    <property type="component" value="Chromosome"/>
</dbReference>
<sequence length="186" mass="20548">MATKIDLRPRDADRTREAILQAAQQVFAEKGFAAATIRDITARAGVNQSLVSRYFGGKLKLFEAALEAALDARLMTDLPKARFGKLIVARFADGDGRVSPLPMLFRAAADAEARVVAQRLLHERVFEPLARWIGGADASVRAARLMMISLGFFTYREQLPLAGFAGAVDPDLRRWLEDEFQAIVDN</sequence>
<dbReference type="PANTHER" id="PTHR30055">
    <property type="entry name" value="HTH-TYPE TRANSCRIPTIONAL REGULATOR RUTR"/>
    <property type="match status" value="1"/>
</dbReference>
<dbReference type="AlphaFoldDB" id="Q1GUT1"/>
<evidence type="ECO:0000313" key="5">
    <source>
        <dbReference type="Proteomes" id="UP000006578"/>
    </source>
</evidence>
<evidence type="ECO:0000256" key="2">
    <source>
        <dbReference type="PROSITE-ProRule" id="PRU00335"/>
    </source>
</evidence>
<dbReference type="PANTHER" id="PTHR30055:SF235">
    <property type="entry name" value="TRANSCRIPTIONAL REGULATORY PROTEIN"/>
    <property type="match status" value="1"/>
</dbReference>
<dbReference type="GO" id="GO:0003700">
    <property type="term" value="F:DNA-binding transcription factor activity"/>
    <property type="evidence" value="ECO:0007669"/>
    <property type="project" value="TreeGrafter"/>
</dbReference>
<keyword evidence="1 2" id="KW-0238">DNA-binding</keyword>
<organism evidence="4 5">
    <name type="scientific">Sphingopyxis alaskensis (strain DSM 13593 / LMG 18877 / RB2256)</name>
    <name type="common">Sphingomonas alaskensis</name>
    <dbReference type="NCBI Taxonomy" id="317655"/>
    <lineage>
        <taxon>Bacteria</taxon>
        <taxon>Pseudomonadati</taxon>
        <taxon>Pseudomonadota</taxon>
        <taxon>Alphaproteobacteria</taxon>
        <taxon>Sphingomonadales</taxon>
        <taxon>Sphingomonadaceae</taxon>
        <taxon>Sphingopyxis</taxon>
    </lineage>
</organism>
<dbReference type="Gene3D" id="1.10.357.10">
    <property type="entry name" value="Tetracycline Repressor, domain 2"/>
    <property type="match status" value="1"/>
</dbReference>
<dbReference type="KEGG" id="sal:Sala_0873"/>
<proteinExistence type="predicted"/>
<gene>
    <name evidence="4" type="ordered locus">Sala_0873</name>
</gene>
<dbReference type="GO" id="GO:0000976">
    <property type="term" value="F:transcription cis-regulatory region binding"/>
    <property type="evidence" value="ECO:0007669"/>
    <property type="project" value="TreeGrafter"/>
</dbReference>
<reference evidence="4 5" key="1">
    <citation type="journal article" date="2009" name="Proc. Natl. Acad. Sci. U.S.A.">
        <title>The genomic basis of trophic strategy in marine bacteria.</title>
        <authorList>
            <person name="Lauro F.M."/>
            <person name="McDougald D."/>
            <person name="Thomas T."/>
            <person name="Williams T.J."/>
            <person name="Egan S."/>
            <person name="Rice S."/>
            <person name="DeMaere M.Z."/>
            <person name="Ting L."/>
            <person name="Ertan H."/>
            <person name="Johnson J."/>
            <person name="Ferriera S."/>
            <person name="Lapidus A."/>
            <person name="Anderson I."/>
            <person name="Kyrpides N."/>
            <person name="Munk A.C."/>
            <person name="Detter C."/>
            <person name="Han C.S."/>
            <person name="Brown M.V."/>
            <person name="Robb F.T."/>
            <person name="Kjelleberg S."/>
            <person name="Cavicchioli R."/>
        </authorList>
    </citation>
    <scope>NUCLEOTIDE SEQUENCE [LARGE SCALE GENOMIC DNA]</scope>
    <source>
        <strain evidence="5">DSM 13593 / LMG 18877 / RB2256</strain>
    </source>
</reference>
<feature type="DNA-binding region" description="H-T-H motif" evidence="2">
    <location>
        <begin position="36"/>
        <end position="55"/>
    </location>
</feature>
<name>Q1GUT1_SPHAL</name>
<dbReference type="InterPro" id="IPR050109">
    <property type="entry name" value="HTH-type_TetR-like_transc_reg"/>
</dbReference>
<feature type="domain" description="HTH tetR-type" evidence="3">
    <location>
        <begin position="13"/>
        <end position="73"/>
    </location>
</feature>
<dbReference type="InterPro" id="IPR041678">
    <property type="entry name" value="TetR_C_16"/>
</dbReference>
<accession>Q1GUT1</accession>
<dbReference type="InterPro" id="IPR009057">
    <property type="entry name" value="Homeodomain-like_sf"/>
</dbReference>
<dbReference type="Pfam" id="PF17920">
    <property type="entry name" value="TetR_C_16"/>
    <property type="match status" value="1"/>
</dbReference>
<dbReference type="RefSeq" id="WP_011541179.1">
    <property type="nucleotide sequence ID" value="NC_008048.1"/>
</dbReference>
<dbReference type="PRINTS" id="PR00455">
    <property type="entry name" value="HTHTETR"/>
</dbReference>
<dbReference type="OrthoDB" id="2356263at2"/>
<dbReference type="Pfam" id="PF00440">
    <property type="entry name" value="TetR_N"/>
    <property type="match status" value="1"/>
</dbReference>
<dbReference type="SUPFAM" id="SSF46689">
    <property type="entry name" value="Homeodomain-like"/>
    <property type="match status" value="1"/>
</dbReference>
<dbReference type="EMBL" id="CP000356">
    <property type="protein sequence ID" value="ABF52591.1"/>
    <property type="molecule type" value="Genomic_DNA"/>
</dbReference>
<keyword evidence="5" id="KW-1185">Reference proteome</keyword>
<dbReference type="STRING" id="317655.Sala_0873"/>
<dbReference type="InterPro" id="IPR036271">
    <property type="entry name" value="Tet_transcr_reg_TetR-rel_C_sf"/>
</dbReference>
<dbReference type="InterPro" id="IPR001647">
    <property type="entry name" value="HTH_TetR"/>
</dbReference>
<evidence type="ECO:0000313" key="4">
    <source>
        <dbReference type="EMBL" id="ABF52591.1"/>
    </source>
</evidence>
<dbReference type="SUPFAM" id="SSF48498">
    <property type="entry name" value="Tetracyclin repressor-like, C-terminal domain"/>
    <property type="match status" value="1"/>
</dbReference>
<evidence type="ECO:0000259" key="3">
    <source>
        <dbReference type="PROSITE" id="PS50977"/>
    </source>
</evidence>
<dbReference type="HOGENOM" id="CLU_069356_10_1_5"/>
<evidence type="ECO:0000256" key="1">
    <source>
        <dbReference type="ARBA" id="ARBA00023125"/>
    </source>
</evidence>
<protein>
    <submittedName>
        <fullName evidence="4">Transcriptional regulator, TetR family</fullName>
    </submittedName>
</protein>
<dbReference type="eggNOG" id="COG1309">
    <property type="taxonomic scope" value="Bacteria"/>
</dbReference>
<dbReference type="PROSITE" id="PS50977">
    <property type="entry name" value="HTH_TETR_2"/>
    <property type="match status" value="1"/>
</dbReference>